<evidence type="ECO:0000313" key="3">
    <source>
        <dbReference type="EMBL" id="CCX34439.1"/>
    </source>
</evidence>
<protein>
    <recommendedName>
        <fullName evidence="5">Elongator complex protein 6</fullName>
    </recommendedName>
</protein>
<dbReference type="InterPro" id="IPR018627">
    <property type="entry name" value="ELP6"/>
</dbReference>
<dbReference type="GO" id="GO:0002098">
    <property type="term" value="P:tRNA wobble uridine modification"/>
    <property type="evidence" value="ECO:0007669"/>
    <property type="project" value="InterPro"/>
</dbReference>
<gene>
    <name evidence="3" type="ORF">PCON_03703</name>
</gene>
<dbReference type="OMA" id="CISCRPL"/>
<dbReference type="STRING" id="1076935.U4LS75"/>
<evidence type="ECO:0008006" key="5">
    <source>
        <dbReference type="Google" id="ProtNLM"/>
    </source>
</evidence>
<dbReference type="GO" id="GO:0033588">
    <property type="term" value="C:elongator holoenzyme complex"/>
    <property type="evidence" value="ECO:0007669"/>
    <property type="project" value="InterPro"/>
</dbReference>
<dbReference type="AlphaFoldDB" id="U4LS75"/>
<name>U4LS75_PYROM</name>
<dbReference type="PANTHER" id="PTHR16184">
    <property type="entry name" value="ELONGATOR COMPLEX PROTEIN 6"/>
    <property type="match status" value="1"/>
</dbReference>
<dbReference type="OrthoDB" id="9995306at2759"/>
<comment type="similarity">
    <text evidence="2">Belongs to the ELP6 family.</text>
</comment>
<dbReference type="Pfam" id="PF09807">
    <property type="entry name" value="ELP6"/>
    <property type="match status" value="1"/>
</dbReference>
<dbReference type="UniPathway" id="UPA00988"/>
<keyword evidence="4" id="KW-1185">Reference proteome</keyword>
<proteinExistence type="inferred from homology"/>
<evidence type="ECO:0000256" key="1">
    <source>
        <dbReference type="ARBA" id="ARBA00005043"/>
    </source>
</evidence>
<dbReference type="PANTHER" id="PTHR16184:SF6">
    <property type="entry name" value="ELONGATOR COMPLEX PROTEIN 6"/>
    <property type="match status" value="1"/>
</dbReference>
<comment type="pathway">
    <text evidence="1">tRNA modification; 5-methoxycarbonylmethyl-2-thiouridine-tRNA biosynthesis.</text>
</comment>
<organism evidence="3 4">
    <name type="scientific">Pyronema omphalodes (strain CBS 100304)</name>
    <name type="common">Pyronema confluens</name>
    <dbReference type="NCBI Taxonomy" id="1076935"/>
    <lineage>
        <taxon>Eukaryota</taxon>
        <taxon>Fungi</taxon>
        <taxon>Dikarya</taxon>
        <taxon>Ascomycota</taxon>
        <taxon>Pezizomycotina</taxon>
        <taxon>Pezizomycetes</taxon>
        <taxon>Pezizales</taxon>
        <taxon>Pyronemataceae</taxon>
        <taxon>Pyronema</taxon>
    </lineage>
</organism>
<dbReference type="InterPro" id="IPR027417">
    <property type="entry name" value="P-loop_NTPase"/>
</dbReference>
<sequence>MSQSLHHDLLSHHISLSSSHLCLVTSVLGASGSWYGHSLLAALLKSSSTVIHLSFLHSAVFHSDAVRKWGVDLGQYGRKGRYVFIDGLSGLFLPDRTKDGVSMQAGLEKLSQQVKEKVKKVAAAVGSSKVVLVVEGPDVLLSVGGVSSMEVVNELLDWHELVSSTTVMVNADAAFVTRTRTRLEMEEASFVTTLAHQAASVTSLRMLDTGLAKDVSGVLRVTTSSETANTDWHEKEVLYFVKDGSVEVFNRGQMRS</sequence>
<dbReference type="CDD" id="cd19495">
    <property type="entry name" value="Elp6"/>
    <property type="match status" value="1"/>
</dbReference>
<dbReference type="eggNOG" id="KOG4723">
    <property type="taxonomic scope" value="Eukaryota"/>
</dbReference>
<accession>U4LS75</accession>
<reference evidence="3 4" key="1">
    <citation type="journal article" date="2013" name="PLoS Genet.">
        <title>The genome and development-dependent transcriptomes of Pyronema confluens: a window into fungal evolution.</title>
        <authorList>
            <person name="Traeger S."/>
            <person name="Altegoer F."/>
            <person name="Freitag M."/>
            <person name="Gabaldon T."/>
            <person name="Kempken F."/>
            <person name="Kumar A."/>
            <person name="Marcet-Houben M."/>
            <person name="Poggeler S."/>
            <person name="Stajich J.E."/>
            <person name="Nowrousian M."/>
        </authorList>
    </citation>
    <scope>NUCLEOTIDE SEQUENCE [LARGE SCALE GENOMIC DNA]</scope>
    <source>
        <strain evidence="4">CBS 100304</strain>
        <tissue evidence="3">Vegetative mycelium</tissue>
    </source>
</reference>
<evidence type="ECO:0000256" key="2">
    <source>
        <dbReference type="ARBA" id="ARBA00008837"/>
    </source>
</evidence>
<evidence type="ECO:0000313" key="4">
    <source>
        <dbReference type="Proteomes" id="UP000018144"/>
    </source>
</evidence>
<dbReference type="Proteomes" id="UP000018144">
    <property type="component" value="Unassembled WGS sequence"/>
</dbReference>
<dbReference type="EMBL" id="HF936538">
    <property type="protein sequence ID" value="CCX34439.1"/>
    <property type="molecule type" value="Genomic_DNA"/>
</dbReference>
<dbReference type="Gene3D" id="3.40.50.300">
    <property type="entry name" value="P-loop containing nucleotide triphosphate hydrolases"/>
    <property type="match status" value="1"/>
</dbReference>